<dbReference type="SUPFAM" id="SSF74650">
    <property type="entry name" value="Galactose mutarotase-like"/>
    <property type="match status" value="1"/>
</dbReference>
<dbReference type="Pfam" id="PF17677">
    <property type="entry name" value="Glyco_hydro38C2"/>
    <property type="match status" value="1"/>
</dbReference>
<dbReference type="AlphaFoldDB" id="A0A0S7XPJ1"/>
<evidence type="ECO:0000313" key="4">
    <source>
        <dbReference type="Proteomes" id="UP000052020"/>
    </source>
</evidence>
<comment type="caution">
    <text evidence="3">The sequence shown here is derived from an EMBL/GenBank/DDBJ whole genome shotgun (WGS) entry which is preliminary data.</text>
</comment>
<dbReference type="Gene3D" id="2.60.40.2220">
    <property type="match status" value="1"/>
</dbReference>
<dbReference type="EMBL" id="LIZY01000040">
    <property type="protein sequence ID" value="KPJ64147.1"/>
    <property type="molecule type" value="Genomic_DNA"/>
</dbReference>
<feature type="domain" description="Glycosyl hydrolase family 38 C-terminal" evidence="1">
    <location>
        <begin position="93"/>
        <end position="302"/>
    </location>
</feature>
<accession>A0A0S7XPJ1</accession>
<dbReference type="InterPro" id="IPR013780">
    <property type="entry name" value="Glyco_hydro_b"/>
</dbReference>
<dbReference type="PANTHER" id="PTHR46017">
    <property type="entry name" value="ALPHA-MANNOSIDASE 2C1"/>
    <property type="match status" value="1"/>
</dbReference>
<evidence type="ECO:0000259" key="2">
    <source>
        <dbReference type="Pfam" id="PF17677"/>
    </source>
</evidence>
<dbReference type="Gene3D" id="2.70.98.30">
    <property type="entry name" value="Golgi alpha-mannosidase II, domain 4"/>
    <property type="match status" value="1"/>
</dbReference>
<dbReference type="InterPro" id="IPR011013">
    <property type="entry name" value="Gal_mutarotase_sf_dom"/>
</dbReference>
<dbReference type="GO" id="GO:0009313">
    <property type="term" value="P:oligosaccharide catabolic process"/>
    <property type="evidence" value="ECO:0007669"/>
    <property type="project" value="TreeGrafter"/>
</dbReference>
<gene>
    <name evidence="3" type="ORF">AMK68_02245</name>
</gene>
<dbReference type="PANTHER" id="PTHR46017:SF1">
    <property type="entry name" value="ALPHA-MANNOSIDASE 2C1"/>
    <property type="match status" value="1"/>
</dbReference>
<dbReference type="InterPro" id="IPR041147">
    <property type="entry name" value="GH38_C"/>
</dbReference>
<dbReference type="GO" id="GO:0004559">
    <property type="term" value="F:alpha-mannosidase activity"/>
    <property type="evidence" value="ECO:0007669"/>
    <property type="project" value="InterPro"/>
</dbReference>
<dbReference type="Gene3D" id="2.60.40.1180">
    <property type="entry name" value="Golgi alpha-mannosidase II"/>
    <property type="match status" value="1"/>
</dbReference>
<dbReference type="GO" id="GO:0030246">
    <property type="term" value="F:carbohydrate binding"/>
    <property type="evidence" value="ECO:0007669"/>
    <property type="project" value="InterPro"/>
</dbReference>
<dbReference type="InterPro" id="IPR011682">
    <property type="entry name" value="Glyco_hydro_38_C"/>
</dbReference>
<dbReference type="PATRIC" id="fig|1704032.3.peg.241"/>
<feature type="non-terminal residue" evidence="3">
    <location>
        <position position="1"/>
    </location>
</feature>
<organism evidence="3 4">
    <name type="scientific">candidate division KD3-62 bacterium DG_56</name>
    <dbReference type="NCBI Taxonomy" id="1704032"/>
    <lineage>
        <taxon>Bacteria</taxon>
        <taxon>candidate division KD3-62</taxon>
    </lineage>
</organism>
<dbReference type="Pfam" id="PF07748">
    <property type="entry name" value="Glyco_hydro_38C"/>
    <property type="match status" value="1"/>
</dbReference>
<sequence>LVFNPNPWTRTEVVTAKVWNRELPDREVVVVDDRGKAIAGQVTERGGFWGHRFVSVTFPARDLPGLGYRAYGVVRSVEIPAAEGASADHTWRLENEFFRLQLEPGSGAVVSLIEKATGYEFVPAGQRLGLLQMLIEAHHGMTAWEIGQVVKQIDLTEGADLHVRHGGPHQATIVSTRKYNDTRLTLSVSLKAGVPRIDFALNVDWRERGTPEVGVPMLKVAFPLAVEKGKATCEVPCGYVERPTDGREVPALKWVDLSGRGVGTKAPAAVGAALLNDSKYGHNISDGMIRLTLLRGSYDPDPLPEVGESDIGFSLVPHVGPWSASVAARMGYEFNHPVSVVATDVHEGSLPAARGFVTVETPNVLLSGLKKAEDSDALVIRLYEMEGKQTKARVKIDRALVSRRPQVVETDLLEQPLQAGTAKMEADTLTVSIPPYGIATVKLGD</sequence>
<evidence type="ECO:0008006" key="5">
    <source>
        <dbReference type="Google" id="ProtNLM"/>
    </source>
</evidence>
<dbReference type="Proteomes" id="UP000052020">
    <property type="component" value="Unassembled WGS sequence"/>
</dbReference>
<protein>
    <recommendedName>
        <fullName evidence="5">Alpha-mannosidase</fullName>
    </recommendedName>
</protein>
<dbReference type="GO" id="GO:0006013">
    <property type="term" value="P:mannose metabolic process"/>
    <property type="evidence" value="ECO:0007669"/>
    <property type="project" value="InterPro"/>
</dbReference>
<name>A0A0S7XPJ1_9BACT</name>
<reference evidence="3 4" key="1">
    <citation type="journal article" date="2015" name="Microbiome">
        <title>Genomic resolution of linkages in carbon, nitrogen, and sulfur cycling among widespread estuary sediment bacteria.</title>
        <authorList>
            <person name="Baker B.J."/>
            <person name="Lazar C.S."/>
            <person name="Teske A.P."/>
            <person name="Dick G.J."/>
        </authorList>
    </citation>
    <scope>NUCLEOTIDE SEQUENCE [LARGE SCALE GENOMIC DNA]</scope>
    <source>
        <strain evidence="3">DG_56</strain>
    </source>
</reference>
<evidence type="ECO:0000313" key="3">
    <source>
        <dbReference type="EMBL" id="KPJ64147.1"/>
    </source>
</evidence>
<proteinExistence type="predicted"/>
<feature type="domain" description="Glycosyl hydrolases family 38 C-terminal" evidence="2">
    <location>
        <begin position="363"/>
        <end position="441"/>
    </location>
</feature>
<evidence type="ECO:0000259" key="1">
    <source>
        <dbReference type="Pfam" id="PF07748"/>
    </source>
</evidence>